<organism evidence="1 2">
    <name type="scientific">Gimesia algae</name>
    <dbReference type="NCBI Taxonomy" id="2527971"/>
    <lineage>
        <taxon>Bacteria</taxon>
        <taxon>Pseudomonadati</taxon>
        <taxon>Planctomycetota</taxon>
        <taxon>Planctomycetia</taxon>
        <taxon>Planctomycetales</taxon>
        <taxon>Planctomycetaceae</taxon>
        <taxon>Gimesia</taxon>
    </lineage>
</organism>
<dbReference type="Proteomes" id="UP000316855">
    <property type="component" value="Chromosome"/>
</dbReference>
<evidence type="ECO:0000313" key="2">
    <source>
        <dbReference type="Proteomes" id="UP000316855"/>
    </source>
</evidence>
<dbReference type="OrthoDB" id="9855038at2"/>
<name>A0A517VMB0_9PLAN</name>
<protein>
    <submittedName>
        <fullName evidence="1">Uncharacterized protein</fullName>
    </submittedName>
</protein>
<dbReference type="EMBL" id="CP036343">
    <property type="protein sequence ID" value="QDT94161.1"/>
    <property type="molecule type" value="Genomic_DNA"/>
</dbReference>
<accession>A0A517VMB0</accession>
<evidence type="ECO:0000313" key="1">
    <source>
        <dbReference type="EMBL" id="QDT94161.1"/>
    </source>
</evidence>
<sequence length="69" mass="7788">MHEGKRKADGQSLKSVMAAIYNIAMWRPKDKWFTVKDFKDETPRKKTGRQAIHMMANAMGISFGDAGSN</sequence>
<gene>
    <name evidence="1" type="ORF">Pan161_58540</name>
</gene>
<proteinExistence type="predicted"/>
<dbReference type="AlphaFoldDB" id="A0A517VMB0"/>
<dbReference type="KEGG" id="gax:Pan161_58540"/>
<dbReference type="RefSeq" id="WP_145232089.1">
    <property type="nucleotide sequence ID" value="NZ_CP036343.1"/>
</dbReference>
<keyword evidence="2" id="KW-1185">Reference proteome</keyword>
<reference evidence="1 2" key="1">
    <citation type="submission" date="2019-02" db="EMBL/GenBank/DDBJ databases">
        <title>Deep-cultivation of Planctomycetes and their phenomic and genomic characterization uncovers novel biology.</title>
        <authorList>
            <person name="Wiegand S."/>
            <person name="Jogler M."/>
            <person name="Boedeker C."/>
            <person name="Pinto D."/>
            <person name="Vollmers J."/>
            <person name="Rivas-Marin E."/>
            <person name="Kohn T."/>
            <person name="Peeters S.H."/>
            <person name="Heuer A."/>
            <person name="Rast P."/>
            <person name="Oberbeckmann S."/>
            <person name="Bunk B."/>
            <person name="Jeske O."/>
            <person name="Meyerdierks A."/>
            <person name="Storesund J.E."/>
            <person name="Kallscheuer N."/>
            <person name="Luecker S."/>
            <person name="Lage O.M."/>
            <person name="Pohl T."/>
            <person name="Merkel B.J."/>
            <person name="Hornburger P."/>
            <person name="Mueller R.-W."/>
            <person name="Bruemmer F."/>
            <person name="Labrenz M."/>
            <person name="Spormann A.M."/>
            <person name="Op den Camp H."/>
            <person name="Overmann J."/>
            <person name="Amann R."/>
            <person name="Jetten M.S.M."/>
            <person name="Mascher T."/>
            <person name="Medema M.H."/>
            <person name="Devos D.P."/>
            <person name="Kaster A.-K."/>
            <person name="Ovreas L."/>
            <person name="Rohde M."/>
            <person name="Galperin M.Y."/>
            <person name="Jogler C."/>
        </authorList>
    </citation>
    <scope>NUCLEOTIDE SEQUENCE [LARGE SCALE GENOMIC DNA]</scope>
    <source>
        <strain evidence="1 2">Pan161</strain>
    </source>
</reference>